<evidence type="ECO:0000256" key="1">
    <source>
        <dbReference type="SAM" id="Phobius"/>
    </source>
</evidence>
<dbReference type="AlphaFoldDB" id="A0A1W6M6F1"/>
<keyword evidence="1" id="KW-0472">Membrane</keyword>
<gene>
    <name evidence="2" type="ORF">CRN52_03135</name>
</gene>
<dbReference type="Proteomes" id="UP000237466">
    <property type="component" value="Unassembled WGS sequence"/>
</dbReference>
<organism evidence="2 3">
    <name type="scientific">Vibrio vulnificus</name>
    <dbReference type="NCBI Taxonomy" id="672"/>
    <lineage>
        <taxon>Bacteria</taxon>
        <taxon>Pseudomonadati</taxon>
        <taxon>Pseudomonadota</taxon>
        <taxon>Gammaproteobacteria</taxon>
        <taxon>Vibrionales</taxon>
        <taxon>Vibrionaceae</taxon>
        <taxon>Vibrio</taxon>
    </lineage>
</organism>
<reference evidence="2 3" key="1">
    <citation type="journal article" date="2018" name="Front. Microbiol.">
        <title>Phylogeny of Vibrio vulnificus from the Analysis of the Core-Genome: Implications for Intra-Species Taxonomy.</title>
        <authorList>
            <person name="Roig F.J."/>
            <person name="Gonzalez-Candelas F."/>
            <person name="Sanjuan E."/>
            <person name="Fouz B."/>
            <person name="Feil E.J."/>
            <person name="Llorens C."/>
            <person name="Baker-Austin C."/>
            <person name="Oliver J.D."/>
            <person name="Danin-Poleg Y."/>
            <person name="Gibas C.J."/>
            <person name="Kashi Y."/>
            <person name="Gulig P.A."/>
            <person name="Morrison S.S."/>
            <person name="Amaro C."/>
        </authorList>
    </citation>
    <scope>NUCLEOTIDE SEQUENCE [LARGE SCALE GENOMIC DNA]</scope>
    <source>
        <strain evidence="2 3">CECT4608</strain>
    </source>
</reference>
<name>A0A1W6M6F1_VIBVL</name>
<dbReference type="EMBL" id="PDGH01000028">
    <property type="protein sequence ID" value="POB49611.1"/>
    <property type="molecule type" value="Genomic_DNA"/>
</dbReference>
<comment type="caution">
    <text evidence="2">The sequence shown here is derived from an EMBL/GenBank/DDBJ whole genome shotgun (WGS) entry which is preliminary data.</text>
</comment>
<keyword evidence="1" id="KW-0812">Transmembrane</keyword>
<feature type="transmembrane region" description="Helical" evidence="1">
    <location>
        <begin position="47"/>
        <end position="80"/>
    </location>
</feature>
<feature type="transmembrane region" description="Helical" evidence="1">
    <location>
        <begin position="122"/>
        <end position="147"/>
    </location>
</feature>
<protein>
    <submittedName>
        <fullName evidence="2">Uncharacterized protein</fullName>
    </submittedName>
</protein>
<accession>A0A1W6M6F1</accession>
<proteinExistence type="predicted"/>
<evidence type="ECO:0000313" key="3">
    <source>
        <dbReference type="Proteomes" id="UP000237466"/>
    </source>
</evidence>
<evidence type="ECO:0000313" key="2">
    <source>
        <dbReference type="EMBL" id="POB49611.1"/>
    </source>
</evidence>
<keyword evidence="1" id="KW-1133">Transmembrane helix</keyword>
<sequence length="243" mass="28710">MSDFYSLDERAIKREIDYKNEEISKADVVFSWSCTTKRSFEDKFFEIFILAFMPLLLVFLGSDIYLFSFVLVMSILMALYFRFTLHQPRSFYYELTKVGVRYTVEENVHEFFYKFSRAGGGVIIAVSMLAMIFVGPTALAGVGAWLLHAKLMSNHRKLKEYKKHILPNSFHIRYHRARQEIAFNPKYEKEMMSIGIYDFLTIGDVYISPNKLHQLIFYVKKEFDVIDIKEVNNYKDLDMYCLD</sequence>
<dbReference type="RefSeq" id="WP_085761322.1">
    <property type="nucleotide sequence ID" value="NZ_CP015512.1"/>
</dbReference>